<dbReference type="Gene3D" id="1.10.510.10">
    <property type="entry name" value="Transferase(Phosphotransferase) domain 1"/>
    <property type="match status" value="1"/>
</dbReference>
<dbReference type="Pfam" id="PF00069">
    <property type="entry name" value="Pkinase"/>
    <property type="match status" value="1"/>
</dbReference>
<dbReference type="GO" id="GO:0004672">
    <property type="term" value="F:protein kinase activity"/>
    <property type="evidence" value="ECO:0007669"/>
    <property type="project" value="InterPro"/>
</dbReference>
<evidence type="ECO:0000313" key="3">
    <source>
        <dbReference type="Proteomes" id="UP000887578"/>
    </source>
</evidence>
<feature type="compositionally biased region" description="Basic residues" evidence="1">
    <location>
        <begin position="451"/>
        <end position="460"/>
    </location>
</feature>
<name>A0A914QMP8_9BILA</name>
<dbReference type="PROSITE" id="PS50011">
    <property type="entry name" value="PROTEIN_KINASE_DOM"/>
    <property type="match status" value="1"/>
</dbReference>
<dbReference type="PANTHER" id="PTHR11909">
    <property type="entry name" value="CASEIN KINASE-RELATED"/>
    <property type="match status" value="1"/>
</dbReference>
<dbReference type="AlphaFoldDB" id="A0A914QMP8"/>
<organism evidence="3 4">
    <name type="scientific">Panagrolaimus davidi</name>
    <dbReference type="NCBI Taxonomy" id="227884"/>
    <lineage>
        <taxon>Eukaryota</taxon>
        <taxon>Metazoa</taxon>
        <taxon>Ecdysozoa</taxon>
        <taxon>Nematoda</taxon>
        <taxon>Chromadorea</taxon>
        <taxon>Rhabditida</taxon>
        <taxon>Tylenchina</taxon>
        <taxon>Panagrolaimomorpha</taxon>
        <taxon>Panagrolaimoidea</taxon>
        <taxon>Panagrolaimidae</taxon>
        <taxon>Panagrolaimus</taxon>
    </lineage>
</organism>
<dbReference type="WBParaSite" id="PDA_v2.g28636.t1">
    <property type="protein sequence ID" value="PDA_v2.g28636.t1"/>
    <property type="gene ID" value="PDA_v2.g28636"/>
</dbReference>
<dbReference type="InterPro" id="IPR011009">
    <property type="entry name" value="Kinase-like_dom_sf"/>
</dbReference>
<dbReference type="SMART" id="SM00220">
    <property type="entry name" value="S_TKc"/>
    <property type="match status" value="1"/>
</dbReference>
<protein>
    <submittedName>
        <fullName evidence="4">Protein kinase domain-containing protein</fullName>
    </submittedName>
</protein>
<feature type="domain" description="Protein kinase" evidence="2">
    <location>
        <begin position="30"/>
        <end position="293"/>
    </location>
</feature>
<dbReference type="InterPro" id="IPR000719">
    <property type="entry name" value="Prot_kinase_dom"/>
</dbReference>
<evidence type="ECO:0000256" key="1">
    <source>
        <dbReference type="SAM" id="MobiDB-lite"/>
    </source>
</evidence>
<dbReference type="InterPro" id="IPR050235">
    <property type="entry name" value="CK1_Ser-Thr_kinase"/>
</dbReference>
<sequence>MKLGQDGKSADEESDENIGKIFRGKHGSRYRIEKKIGSGGIGTVYQVHPESNDAQKYALKTVKNKENISKEKEVLEIASSKSYSIHLCKIVDSGEEHGQHFIVFDLLGKDLSDFIKDTECSTKIKYKLAEQCLIAIEALHGLGYIHRDIKPDNFALGRKGSEKENVVFIIDFGMCCKLDEKMQKIVEGTSAYGSTTAAKKKELVGRKHDLESWFYMIAEWFIGNLPWEKSPDESVKLKEKLRDETSKCFKDFFGEEYEKLPVEFVKILRYIDNLQTYEKPNYNRIIYFLQQAYQNERNYRHRQNARNNIEDLYMGPMTRGDSEKHVGRDTQFRLYHRTPSEASQHLDYLKDHISLYVVYKSTQSDYHHYPIQRCRGPDDAKQYYIDCGENDRMVFNTLDALITYYSVYVRFDTNDETAEVFPSKHRIRERKSGRDVESTRKEDDEAESKTYRKREKRKKKQTEIYY</sequence>
<dbReference type="GO" id="GO:0005524">
    <property type="term" value="F:ATP binding"/>
    <property type="evidence" value="ECO:0007669"/>
    <property type="project" value="InterPro"/>
</dbReference>
<accession>A0A914QMP8</accession>
<keyword evidence="3" id="KW-1185">Reference proteome</keyword>
<dbReference type="SUPFAM" id="SSF56112">
    <property type="entry name" value="Protein kinase-like (PK-like)"/>
    <property type="match status" value="1"/>
</dbReference>
<feature type="region of interest" description="Disordered" evidence="1">
    <location>
        <begin position="1"/>
        <end position="20"/>
    </location>
</feature>
<feature type="compositionally biased region" description="Basic and acidic residues" evidence="1">
    <location>
        <begin position="430"/>
        <end position="450"/>
    </location>
</feature>
<proteinExistence type="predicted"/>
<reference evidence="4" key="1">
    <citation type="submission" date="2022-11" db="UniProtKB">
        <authorList>
            <consortium name="WormBaseParasite"/>
        </authorList>
    </citation>
    <scope>IDENTIFICATION</scope>
</reference>
<dbReference type="Proteomes" id="UP000887578">
    <property type="component" value="Unplaced"/>
</dbReference>
<evidence type="ECO:0000313" key="4">
    <source>
        <dbReference type="WBParaSite" id="PDA_v2.g28636.t1"/>
    </source>
</evidence>
<feature type="region of interest" description="Disordered" evidence="1">
    <location>
        <begin position="424"/>
        <end position="466"/>
    </location>
</feature>
<evidence type="ECO:0000259" key="2">
    <source>
        <dbReference type="PROSITE" id="PS50011"/>
    </source>
</evidence>